<dbReference type="Proteomes" id="UP000564425">
    <property type="component" value="Unassembled WGS sequence"/>
</dbReference>
<dbReference type="AlphaFoldDB" id="A0A7J9NX95"/>
<gene>
    <name evidence="1" type="ORF">HNP86_002024</name>
</gene>
<organism evidence="1 2">
    <name type="scientific">Methanococcus maripaludis</name>
    <name type="common">Methanococcus deltae</name>
    <dbReference type="NCBI Taxonomy" id="39152"/>
    <lineage>
        <taxon>Archaea</taxon>
        <taxon>Methanobacteriati</taxon>
        <taxon>Methanobacteriota</taxon>
        <taxon>Methanomada group</taxon>
        <taxon>Methanococci</taxon>
        <taxon>Methanococcales</taxon>
        <taxon>Methanococcaceae</taxon>
        <taxon>Methanococcus</taxon>
    </lineage>
</organism>
<accession>A0A7J9NX95</accession>
<evidence type="ECO:0000313" key="1">
    <source>
        <dbReference type="EMBL" id="MBA2851865.1"/>
    </source>
</evidence>
<dbReference type="RefSeq" id="WP_181501684.1">
    <property type="nucleotide sequence ID" value="NZ_JACDUH010000003.1"/>
</dbReference>
<reference evidence="1 2" key="1">
    <citation type="submission" date="2020-07" db="EMBL/GenBank/DDBJ databases">
        <title>Genomic Encyclopedia of Type Strains, Phase IV (KMG-V): Genome sequencing to study the core and pangenomes of soil and plant-associated prokaryotes.</title>
        <authorList>
            <person name="Whitman W."/>
        </authorList>
    </citation>
    <scope>NUCLEOTIDE SEQUENCE [LARGE SCALE GENOMIC DNA]</scope>
    <source>
        <strain evidence="1 2">A1</strain>
    </source>
</reference>
<proteinExistence type="predicted"/>
<dbReference type="EMBL" id="JACDUH010000003">
    <property type="protein sequence ID" value="MBA2851865.1"/>
    <property type="molecule type" value="Genomic_DNA"/>
</dbReference>
<sequence length="172" mass="20136">MVSDDVDLTRDRVLKDTTPQQANLRDDSEVLSIFDSIQRLLSEQVPGYVVKRRMPWDDYEAQDIATPEAMSFGRETEDEYADRVGLNLCCRWLQTGDYQEYKSKLNLYDDVMGNKCECCGRDMTNDLDFNHGHLCSDCSKNLDIMYEHNIIMDRIEGVFRDESRDTRFDYNV</sequence>
<evidence type="ECO:0000313" key="2">
    <source>
        <dbReference type="Proteomes" id="UP000564425"/>
    </source>
</evidence>
<comment type="caution">
    <text evidence="1">The sequence shown here is derived from an EMBL/GenBank/DDBJ whole genome shotgun (WGS) entry which is preliminary data.</text>
</comment>
<protein>
    <submittedName>
        <fullName evidence="1">Uncharacterized protein</fullName>
    </submittedName>
</protein>
<name>A0A7J9NX95_METMI</name>